<dbReference type="InterPro" id="IPR015931">
    <property type="entry name" value="Acnase/IPM_dHydase_lsu_aba_1/3"/>
</dbReference>
<dbReference type="PANTHER" id="PTHR43822">
    <property type="entry name" value="HOMOACONITASE, MITOCHONDRIAL-RELATED"/>
    <property type="match status" value="1"/>
</dbReference>
<keyword evidence="2" id="KW-0408">Iron</keyword>
<gene>
    <name evidence="6" type="ORF">METZ01_LOCUS145983</name>
</gene>
<accession>A0A381ZVE2</accession>
<evidence type="ECO:0000256" key="3">
    <source>
        <dbReference type="ARBA" id="ARBA00023014"/>
    </source>
</evidence>
<dbReference type="GO" id="GO:0043436">
    <property type="term" value="P:oxoacid metabolic process"/>
    <property type="evidence" value="ECO:0007669"/>
    <property type="project" value="UniProtKB-ARBA"/>
</dbReference>
<evidence type="ECO:0000256" key="1">
    <source>
        <dbReference type="ARBA" id="ARBA00022723"/>
    </source>
</evidence>
<dbReference type="InterPro" id="IPR001030">
    <property type="entry name" value="Acoase/IPM_deHydtase_lsu_aba"/>
</dbReference>
<organism evidence="6">
    <name type="scientific">marine metagenome</name>
    <dbReference type="NCBI Taxonomy" id="408172"/>
    <lineage>
        <taxon>unclassified sequences</taxon>
        <taxon>metagenomes</taxon>
        <taxon>ecological metagenomes</taxon>
    </lineage>
</organism>
<dbReference type="GO" id="GO:0016829">
    <property type="term" value="F:lyase activity"/>
    <property type="evidence" value="ECO:0007669"/>
    <property type="project" value="UniProtKB-KW"/>
</dbReference>
<dbReference type="InterPro" id="IPR036008">
    <property type="entry name" value="Aconitase_4Fe-4S_dom"/>
</dbReference>
<dbReference type="Gene3D" id="3.30.499.10">
    <property type="entry name" value="Aconitase, domain 3"/>
    <property type="match status" value="1"/>
</dbReference>
<name>A0A381ZVE2_9ZZZZ</name>
<keyword evidence="4" id="KW-0456">Lyase</keyword>
<dbReference type="GO" id="GO:0051536">
    <property type="term" value="F:iron-sulfur cluster binding"/>
    <property type="evidence" value="ECO:0007669"/>
    <property type="project" value="UniProtKB-KW"/>
</dbReference>
<dbReference type="EMBL" id="UINC01022785">
    <property type="protein sequence ID" value="SVA93129.1"/>
    <property type="molecule type" value="Genomic_DNA"/>
</dbReference>
<evidence type="ECO:0000313" key="6">
    <source>
        <dbReference type="EMBL" id="SVA93129.1"/>
    </source>
</evidence>
<proteinExistence type="predicted"/>
<dbReference type="Pfam" id="PF00330">
    <property type="entry name" value="Aconitase"/>
    <property type="match status" value="1"/>
</dbReference>
<keyword evidence="1" id="KW-0479">Metal-binding</keyword>
<reference evidence="6" key="1">
    <citation type="submission" date="2018-05" db="EMBL/GenBank/DDBJ databases">
        <authorList>
            <person name="Lanie J.A."/>
            <person name="Ng W.-L."/>
            <person name="Kazmierczak K.M."/>
            <person name="Andrzejewski T.M."/>
            <person name="Davidsen T.M."/>
            <person name="Wayne K.J."/>
            <person name="Tettelin H."/>
            <person name="Glass J.I."/>
            <person name="Rusch D."/>
            <person name="Podicherti R."/>
            <person name="Tsui H.-C.T."/>
            <person name="Winkler M.E."/>
        </authorList>
    </citation>
    <scope>NUCLEOTIDE SEQUENCE</scope>
</reference>
<evidence type="ECO:0000256" key="4">
    <source>
        <dbReference type="ARBA" id="ARBA00023239"/>
    </source>
</evidence>
<keyword evidence="3" id="KW-0411">Iron-sulfur</keyword>
<protein>
    <recommendedName>
        <fullName evidence="5">Aconitase/3-isopropylmalate dehydratase large subunit alpha/beta/alpha domain-containing protein</fullName>
    </recommendedName>
</protein>
<dbReference type="SUPFAM" id="SSF53732">
    <property type="entry name" value="Aconitase iron-sulfur domain"/>
    <property type="match status" value="1"/>
</dbReference>
<sequence length="191" mass="20739">MGLTIAEKILAAHAGADHVTPGQYLWCKVDATSGHRLADLEALGVDQVWDPEKVFLVDDHQAPPPTIAAANNVKELRRLVKKYGITNYFEYGRGGILHQVFAENGMYAPGDLVAQVDSHSTAGGVFNACVTNANLDSVHVLAFGELWFRVPESVRVILNGTLPAWCVGKDVILKVASELGTDYGLYKSVEY</sequence>
<evidence type="ECO:0000256" key="2">
    <source>
        <dbReference type="ARBA" id="ARBA00023004"/>
    </source>
</evidence>
<feature type="non-terminal residue" evidence="6">
    <location>
        <position position="191"/>
    </location>
</feature>
<dbReference type="GO" id="GO:0046872">
    <property type="term" value="F:metal ion binding"/>
    <property type="evidence" value="ECO:0007669"/>
    <property type="project" value="UniProtKB-KW"/>
</dbReference>
<evidence type="ECO:0000259" key="5">
    <source>
        <dbReference type="Pfam" id="PF00330"/>
    </source>
</evidence>
<dbReference type="AlphaFoldDB" id="A0A381ZVE2"/>
<dbReference type="InterPro" id="IPR050067">
    <property type="entry name" value="IPM_dehydratase_rel_enz"/>
</dbReference>
<dbReference type="PANTHER" id="PTHR43822:SF2">
    <property type="entry name" value="HOMOACONITASE, MITOCHONDRIAL"/>
    <property type="match status" value="1"/>
</dbReference>
<feature type="domain" description="Aconitase/3-isopropylmalate dehydratase large subunit alpha/beta/alpha" evidence="5">
    <location>
        <begin position="57"/>
        <end position="191"/>
    </location>
</feature>